<reference evidence="2 3" key="1">
    <citation type="submission" date="2021-09" db="EMBL/GenBank/DDBJ databases">
        <title>Genomic insights and catalytic innovation underlie evolution of tropane alkaloids biosynthesis.</title>
        <authorList>
            <person name="Wang Y.-J."/>
            <person name="Tian T."/>
            <person name="Huang J.-P."/>
            <person name="Huang S.-X."/>
        </authorList>
    </citation>
    <scope>NUCLEOTIDE SEQUENCE [LARGE SCALE GENOMIC DNA]</scope>
    <source>
        <strain evidence="2">KIB-2018</strain>
        <tissue evidence="2">Leaf</tissue>
    </source>
</reference>
<organism evidence="2 3">
    <name type="scientific">Erythroxylum novogranatense</name>
    <dbReference type="NCBI Taxonomy" id="1862640"/>
    <lineage>
        <taxon>Eukaryota</taxon>
        <taxon>Viridiplantae</taxon>
        <taxon>Streptophyta</taxon>
        <taxon>Embryophyta</taxon>
        <taxon>Tracheophyta</taxon>
        <taxon>Spermatophyta</taxon>
        <taxon>Magnoliopsida</taxon>
        <taxon>eudicotyledons</taxon>
        <taxon>Gunneridae</taxon>
        <taxon>Pentapetalae</taxon>
        <taxon>rosids</taxon>
        <taxon>fabids</taxon>
        <taxon>Malpighiales</taxon>
        <taxon>Erythroxylaceae</taxon>
        <taxon>Erythroxylum</taxon>
    </lineage>
</organism>
<gene>
    <name evidence="2" type="ORF">K2173_013720</name>
</gene>
<feature type="compositionally biased region" description="Polar residues" evidence="1">
    <location>
        <begin position="141"/>
        <end position="162"/>
    </location>
</feature>
<dbReference type="PANTHER" id="PTHR38932:SF2">
    <property type="entry name" value="DUF3741 DOMAIN-CONTAINING PROTEIN"/>
    <property type="match status" value="1"/>
</dbReference>
<keyword evidence="3" id="KW-1185">Reference proteome</keyword>
<accession>A0AAV8SAC4</accession>
<dbReference type="Proteomes" id="UP001159364">
    <property type="component" value="Linkage Group LG12"/>
</dbReference>
<dbReference type="EMBL" id="JAIWQS010000012">
    <property type="protein sequence ID" value="KAJ8749113.1"/>
    <property type="molecule type" value="Genomic_DNA"/>
</dbReference>
<feature type="compositionally biased region" description="Basic and acidic residues" evidence="1">
    <location>
        <begin position="127"/>
        <end position="140"/>
    </location>
</feature>
<protein>
    <submittedName>
        <fullName evidence="2">Uncharacterized protein</fullName>
    </submittedName>
</protein>
<sequence>MGSDRSCSTFSKHKSRKMYPKFKVKVQEQTSHISPLNDDGMSSSCKVIYDSPPGLRVLFSSGKENRSISPPLIARITRPYTANLKTQPVYVNKGIEKNINQNSENNNKLDVKASPVSRPRAVLSSPDNDKLIGKRNRFDSESSGQKKSNLQPIAVTRTNPDSPTRKAIKINSHINSKQKVHSRDDSSKTQCY</sequence>
<dbReference type="PANTHER" id="PTHR38932">
    <property type="entry name" value="BNAC03G64660D PROTEIN"/>
    <property type="match status" value="1"/>
</dbReference>
<name>A0AAV8SAC4_9ROSI</name>
<evidence type="ECO:0000256" key="1">
    <source>
        <dbReference type="SAM" id="MobiDB-lite"/>
    </source>
</evidence>
<evidence type="ECO:0000313" key="2">
    <source>
        <dbReference type="EMBL" id="KAJ8749113.1"/>
    </source>
</evidence>
<feature type="region of interest" description="Disordered" evidence="1">
    <location>
        <begin position="100"/>
        <end position="192"/>
    </location>
</feature>
<feature type="compositionally biased region" description="Basic and acidic residues" evidence="1">
    <location>
        <begin position="181"/>
        <end position="192"/>
    </location>
</feature>
<proteinExistence type="predicted"/>
<evidence type="ECO:0000313" key="3">
    <source>
        <dbReference type="Proteomes" id="UP001159364"/>
    </source>
</evidence>
<comment type="caution">
    <text evidence="2">The sequence shown here is derived from an EMBL/GenBank/DDBJ whole genome shotgun (WGS) entry which is preliminary data.</text>
</comment>
<dbReference type="AlphaFoldDB" id="A0AAV8SAC4"/>